<keyword evidence="4" id="KW-0812">Transmembrane</keyword>
<gene>
    <name evidence="6" type="ORF">ACERZ8_20675</name>
</gene>
<evidence type="ECO:0000256" key="1">
    <source>
        <dbReference type="ARBA" id="ARBA00004651"/>
    </source>
</evidence>
<keyword evidence="3 4" id="KW-0472">Membrane</keyword>
<evidence type="ECO:0000256" key="4">
    <source>
        <dbReference type="SAM" id="Phobius"/>
    </source>
</evidence>
<feature type="transmembrane region" description="Helical" evidence="4">
    <location>
        <begin position="25"/>
        <end position="45"/>
    </location>
</feature>
<dbReference type="SUPFAM" id="SSF55073">
    <property type="entry name" value="Nucleotide cyclase"/>
    <property type="match status" value="1"/>
</dbReference>
<keyword evidence="2" id="KW-1003">Cell membrane</keyword>
<evidence type="ECO:0000256" key="2">
    <source>
        <dbReference type="ARBA" id="ARBA00022475"/>
    </source>
</evidence>
<evidence type="ECO:0000256" key="3">
    <source>
        <dbReference type="ARBA" id="ARBA00023136"/>
    </source>
</evidence>
<comment type="subcellular location">
    <subcellularLocation>
        <location evidence="1">Cell membrane</location>
        <topology evidence="1">Multi-pass membrane protein</topology>
    </subcellularLocation>
</comment>
<name>A0ABW8UYD7_9RHOB</name>
<protein>
    <submittedName>
        <fullName evidence="6">Adenylate/guanylate cyclase domain-containing protein</fullName>
    </submittedName>
</protein>
<dbReference type="SMART" id="SM00044">
    <property type="entry name" value="CYCc"/>
    <property type="match status" value="1"/>
</dbReference>
<dbReference type="Proteomes" id="UP001627408">
    <property type="component" value="Unassembled WGS sequence"/>
</dbReference>
<dbReference type="PROSITE" id="PS50125">
    <property type="entry name" value="GUANYLATE_CYCLASE_2"/>
    <property type="match status" value="1"/>
</dbReference>
<dbReference type="Pfam" id="PF00211">
    <property type="entry name" value="Guanylate_cyc"/>
    <property type="match status" value="1"/>
</dbReference>
<reference evidence="6 7" key="1">
    <citation type="submission" date="2024-08" db="EMBL/GenBank/DDBJ databases">
        <title>Tateyamaria sp. nov., isolated from marine algae.</title>
        <authorList>
            <person name="Choi B.J."/>
            <person name="Kim J.M."/>
            <person name="Lee J.K."/>
            <person name="Choi D.G."/>
            <person name="Bayburt H."/>
            <person name="Baek J.H."/>
            <person name="Han D.M."/>
            <person name="Jeon C.O."/>
        </authorList>
    </citation>
    <scope>NUCLEOTIDE SEQUENCE [LARGE SCALE GENOMIC DNA]</scope>
    <source>
        <strain evidence="6 7">KMU-156</strain>
    </source>
</reference>
<dbReference type="PANTHER" id="PTHR43081:SF17">
    <property type="entry name" value="BLL5647 PROTEIN"/>
    <property type="match status" value="1"/>
</dbReference>
<evidence type="ECO:0000313" key="7">
    <source>
        <dbReference type="Proteomes" id="UP001627408"/>
    </source>
</evidence>
<dbReference type="InterPro" id="IPR001054">
    <property type="entry name" value="A/G_cyclase"/>
</dbReference>
<proteinExistence type="predicted"/>
<dbReference type="PANTHER" id="PTHR43081">
    <property type="entry name" value="ADENYLATE CYCLASE, TERMINAL-DIFFERENTIATION SPECIFIC-RELATED"/>
    <property type="match status" value="1"/>
</dbReference>
<feature type="transmembrane region" description="Helical" evidence="4">
    <location>
        <begin position="88"/>
        <end position="107"/>
    </location>
</feature>
<dbReference type="EMBL" id="JBHDIY010000002">
    <property type="protein sequence ID" value="MFL4472178.1"/>
    <property type="molecule type" value="Genomic_DNA"/>
</dbReference>
<keyword evidence="4" id="KW-1133">Transmembrane helix</keyword>
<evidence type="ECO:0000313" key="6">
    <source>
        <dbReference type="EMBL" id="MFL4472178.1"/>
    </source>
</evidence>
<dbReference type="CDD" id="cd07302">
    <property type="entry name" value="CHD"/>
    <property type="match status" value="1"/>
</dbReference>
<dbReference type="InterPro" id="IPR029787">
    <property type="entry name" value="Nucleotide_cyclase"/>
</dbReference>
<feature type="transmembrane region" description="Helical" evidence="4">
    <location>
        <begin position="113"/>
        <end position="135"/>
    </location>
</feature>
<keyword evidence="7" id="KW-1185">Reference proteome</keyword>
<dbReference type="Gene3D" id="3.30.70.1230">
    <property type="entry name" value="Nucleotide cyclase"/>
    <property type="match status" value="1"/>
</dbReference>
<evidence type="ECO:0000259" key="5">
    <source>
        <dbReference type="PROSITE" id="PS50125"/>
    </source>
</evidence>
<sequence>MTPTDTDQFAAESTARLIRAEQKGLRLAIACRTVVTGLAFAWYVGAPFLFSEFEPRLAAIVVLLIFTGVGVAHLAVIGTRFDRWWMKYAVYTLDTLSICALFVLIPISRADDVPQIIAFRAYGIYYLFPMVAICCLSLSWRLVIWTGAMCIIGWWGAFLWVISGMEETLSWADIPPDATRGDYERVFLSIDFIGRGNRIEETAMLMFAALALAVAVYRARGVFFAQVASDIEWHRERTAREKVSALFGKYVPAEIAKKLISNDGPMRPQRTPGTALVMDIAGFTEFSAAHPPEHVIGTLDAFLADATDDVSALGGIVMSYLGDGFLVTFNAPIAVEDPGRAAILTAQALLRTARRHNFSVRVGIASGDLVTGTIGSSERQSFTVYGDAVNLAARLESRCKDLCVSVLVDQQTQKTCGIPEMLEAAGQHSIDGLAEDVAVFRLSAEV</sequence>
<accession>A0ABW8UYD7</accession>
<comment type="caution">
    <text evidence="6">The sequence shown here is derived from an EMBL/GenBank/DDBJ whole genome shotgun (WGS) entry which is preliminary data.</text>
</comment>
<feature type="transmembrane region" description="Helical" evidence="4">
    <location>
        <begin position="142"/>
        <end position="162"/>
    </location>
</feature>
<feature type="domain" description="Guanylate cyclase" evidence="5">
    <location>
        <begin position="274"/>
        <end position="396"/>
    </location>
</feature>
<organism evidence="6 7">
    <name type="scientific">Tateyamaria armeniaca</name>
    <dbReference type="NCBI Taxonomy" id="2518930"/>
    <lineage>
        <taxon>Bacteria</taxon>
        <taxon>Pseudomonadati</taxon>
        <taxon>Pseudomonadota</taxon>
        <taxon>Alphaproteobacteria</taxon>
        <taxon>Rhodobacterales</taxon>
        <taxon>Roseobacteraceae</taxon>
        <taxon>Tateyamaria</taxon>
    </lineage>
</organism>
<dbReference type="InterPro" id="IPR050697">
    <property type="entry name" value="Adenylyl/Guanylyl_Cyclase_3/4"/>
</dbReference>
<dbReference type="RefSeq" id="WP_407594329.1">
    <property type="nucleotide sequence ID" value="NZ_JBHDIY010000002.1"/>
</dbReference>
<feature type="transmembrane region" description="Helical" evidence="4">
    <location>
        <begin position="57"/>
        <end position="76"/>
    </location>
</feature>